<accession>A0A399SVB1</accession>
<gene>
    <name evidence="1" type="ORF">D1614_20675</name>
</gene>
<dbReference type="OrthoDB" id="1148709at2"/>
<reference evidence="1 2" key="1">
    <citation type="submission" date="2018-08" db="EMBL/GenBank/DDBJ databases">
        <title>Pallidiluteibacterium maritimus gen. nov., sp. nov., isolated from coastal sediment.</title>
        <authorList>
            <person name="Zhou L.Y."/>
        </authorList>
    </citation>
    <scope>NUCLEOTIDE SEQUENCE [LARGE SCALE GENOMIC DNA]</scope>
    <source>
        <strain evidence="1 2">XSD2</strain>
    </source>
</reference>
<dbReference type="Gene3D" id="3.20.10.10">
    <property type="entry name" value="D-amino Acid Aminotransferase, subunit A, domain 2"/>
    <property type="match status" value="1"/>
</dbReference>
<keyword evidence="2" id="KW-1185">Reference proteome</keyword>
<dbReference type="Proteomes" id="UP000265926">
    <property type="component" value="Unassembled WGS sequence"/>
</dbReference>
<dbReference type="RefSeq" id="WP_119439899.1">
    <property type="nucleotide sequence ID" value="NZ_QWGR01000018.1"/>
</dbReference>
<dbReference type="InterPro" id="IPR043132">
    <property type="entry name" value="BCAT-like_C"/>
</dbReference>
<dbReference type="AlphaFoldDB" id="A0A399SVB1"/>
<name>A0A399SVB1_9BACT</name>
<sequence length="200" mass="23298">MSQLLIETIKSLNGELYNLPYHQSRFNLVRKNFLGCTDTVLLKDQIQVPEECKNSLFKCRVLYSEQIEKIEFLPHEYRTIQCLQVEKNDTIDYAYKYADREKLTELFSQRGDCDDILIVKNNCITDSYTANPVFFDGNEWWTPDTPLLAGTQRARLLSEGKLKVCRITLDDLGKYSKIGLINALQDLETMPLMDVENIRR</sequence>
<protein>
    <recommendedName>
        <fullName evidence="3">Chorismate-binding protein</fullName>
    </recommendedName>
</protein>
<dbReference type="Pfam" id="PF01063">
    <property type="entry name" value="Aminotran_4"/>
    <property type="match status" value="1"/>
</dbReference>
<dbReference type="EMBL" id="QWGR01000018">
    <property type="protein sequence ID" value="RIJ45937.1"/>
    <property type="molecule type" value="Genomic_DNA"/>
</dbReference>
<evidence type="ECO:0000313" key="2">
    <source>
        <dbReference type="Proteomes" id="UP000265926"/>
    </source>
</evidence>
<dbReference type="InterPro" id="IPR036038">
    <property type="entry name" value="Aminotransferase-like"/>
</dbReference>
<dbReference type="GO" id="GO:0003824">
    <property type="term" value="F:catalytic activity"/>
    <property type="evidence" value="ECO:0007669"/>
    <property type="project" value="InterPro"/>
</dbReference>
<dbReference type="SUPFAM" id="SSF56752">
    <property type="entry name" value="D-aminoacid aminotransferase-like PLP-dependent enzymes"/>
    <property type="match status" value="1"/>
</dbReference>
<evidence type="ECO:0000313" key="1">
    <source>
        <dbReference type="EMBL" id="RIJ45937.1"/>
    </source>
</evidence>
<evidence type="ECO:0008006" key="3">
    <source>
        <dbReference type="Google" id="ProtNLM"/>
    </source>
</evidence>
<dbReference type="Gene3D" id="3.30.470.10">
    <property type="match status" value="1"/>
</dbReference>
<comment type="caution">
    <text evidence="1">The sequence shown here is derived from an EMBL/GenBank/DDBJ whole genome shotgun (WGS) entry which is preliminary data.</text>
</comment>
<dbReference type="InterPro" id="IPR001544">
    <property type="entry name" value="Aminotrans_IV"/>
</dbReference>
<dbReference type="InterPro" id="IPR043131">
    <property type="entry name" value="BCAT-like_N"/>
</dbReference>
<proteinExistence type="predicted"/>
<organism evidence="1 2">
    <name type="scientific">Maribellus luteus</name>
    <dbReference type="NCBI Taxonomy" id="2305463"/>
    <lineage>
        <taxon>Bacteria</taxon>
        <taxon>Pseudomonadati</taxon>
        <taxon>Bacteroidota</taxon>
        <taxon>Bacteroidia</taxon>
        <taxon>Marinilabiliales</taxon>
        <taxon>Prolixibacteraceae</taxon>
        <taxon>Maribellus</taxon>
    </lineage>
</organism>